<dbReference type="InterPro" id="IPR015421">
    <property type="entry name" value="PyrdxlP-dep_Trfase_major"/>
</dbReference>
<dbReference type="Gene3D" id="3.90.1150.10">
    <property type="entry name" value="Aspartate Aminotransferase, domain 1"/>
    <property type="match status" value="1"/>
</dbReference>
<evidence type="ECO:0000256" key="15">
    <source>
        <dbReference type="ARBA" id="ARBA00042568"/>
    </source>
</evidence>
<gene>
    <name evidence="18" type="ORF">NMOB1V02_LOCUS10296</name>
</gene>
<keyword evidence="8" id="KW-0746">Sphingolipid metabolism</keyword>
<evidence type="ECO:0000256" key="8">
    <source>
        <dbReference type="ARBA" id="ARBA00022919"/>
    </source>
</evidence>
<accession>A0A7R9BZ75</accession>
<dbReference type="GO" id="GO:0030170">
    <property type="term" value="F:pyridoxal phosphate binding"/>
    <property type="evidence" value="ECO:0007669"/>
    <property type="project" value="InterPro"/>
</dbReference>
<evidence type="ECO:0000256" key="9">
    <source>
        <dbReference type="ARBA" id="ARBA00022989"/>
    </source>
</evidence>
<keyword evidence="19" id="KW-1185">Reference proteome</keyword>
<sequence>MDSAAKEKIASVALTVAQPVLFINSAIDRLYSSDETWWLILKACGLTYVTVRIYDQLQPFDDPKNRLVKYVGKLMTRLPAAQKKIRSEMNAIGEALEKDFYEKVKEVEYSERKMPRVASSAEVVLRKIDDHVNLGKISWRTGRASGAVYFGNEELYSMQSQALLKTAIFNPLHPEIFPAVRKFEAEIVAWTCSLFNAPPESCGVISSGGTESIFIACLAYRNWAVEKGIQVPEMVVADSAHAAFEKAALVMRMRIRKVPCCPITFKVDVGAMTRAINKNTCMLVASAPSFPHGVIEPVETIAGLGLKYGIPVHVDACLGGFLLAFMNDAGYPIPPFDFRVPGVTSLSADTHKYGYAMKGTSVILFKEPKWRDSYLTSFAITDWPGGLYITTTLAGSRPGGLITACWAAINYVGYDGYVERTKKIISTTRHIQSKLEEIEGLQTLKPEVSVISMRSDEFCIYTFMDAMAKRGWNLNPLQFPQAIHLCVTLLQTEEGVADAFIADCKAVAAEMARTPGEVSGSGRMYGASQALPIRSIVGDSLKVYVDKYYSTRRFEN</sequence>
<evidence type="ECO:0000256" key="3">
    <source>
        <dbReference type="ARBA" id="ARBA00004760"/>
    </source>
</evidence>
<dbReference type="Gene3D" id="3.40.640.10">
    <property type="entry name" value="Type I PLP-dependent aspartate aminotransferase-like (Major domain)"/>
    <property type="match status" value="1"/>
</dbReference>
<dbReference type="SUPFAM" id="SSF53383">
    <property type="entry name" value="PLP-dependent transferases"/>
    <property type="match status" value="1"/>
</dbReference>
<keyword evidence="9" id="KW-1133">Transmembrane helix</keyword>
<comment type="pathway">
    <text evidence="4">Sphingolipid metabolism.</text>
</comment>
<dbReference type="Gene3D" id="6.10.140.2150">
    <property type="match status" value="1"/>
</dbReference>
<comment type="subcellular location">
    <subcellularLocation>
        <location evidence="2">Endoplasmic reticulum membrane</location>
        <topology evidence="2">Single-pass membrane protein</topology>
    </subcellularLocation>
</comment>
<keyword evidence="7 16" id="KW-0663">Pyridoxal phosphate</keyword>
<proteinExistence type="inferred from homology"/>
<evidence type="ECO:0000256" key="11">
    <source>
        <dbReference type="ARBA" id="ARBA00023136"/>
    </source>
</evidence>
<comment type="similarity">
    <text evidence="13">Belongs to the group II decarboxylase family. Sphingosine-1-phosphate lyase subfamily.</text>
</comment>
<dbReference type="InterPro" id="IPR050477">
    <property type="entry name" value="GrpII_AminoAcid_Decarb"/>
</dbReference>
<keyword evidence="5" id="KW-0812">Transmembrane</keyword>
<dbReference type="InterPro" id="IPR015422">
    <property type="entry name" value="PyrdxlP-dep_Trfase_small"/>
</dbReference>
<evidence type="ECO:0000256" key="6">
    <source>
        <dbReference type="ARBA" id="ARBA00022824"/>
    </source>
</evidence>
<keyword evidence="6" id="KW-0256">Endoplasmic reticulum</keyword>
<comment type="cofactor">
    <cofactor evidence="1 16 17">
        <name>pyridoxal 5'-phosphate</name>
        <dbReference type="ChEBI" id="CHEBI:597326"/>
    </cofactor>
</comment>
<dbReference type="Proteomes" id="UP000678499">
    <property type="component" value="Unassembled WGS sequence"/>
</dbReference>
<reference evidence="18" key="1">
    <citation type="submission" date="2020-11" db="EMBL/GenBank/DDBJ databases">
        <authorList>
            <person name="Tran Van P."/>
        </authorList>
    </citation>
    <scope>NUCLEOTIDE SEQUENCE</scope>
</reference>
<comment type="pathway">
    <text evidence="3">Lipid metabolism; sphingolipid metabolism.</text>
</comment>
<dbReference type="EC" id="4.1.2.27" evidence="14"/>
<dbReference type="GO" id="GO:0030149">
    <property type="term" value="P:sphingolipid catabolic process"/>
    <property type="evidence" value="ECO:0007669"/>
    <property type="project" value="TreeGrafter"/>
</dbReference>
<evidence type="ECO:0000256" key="7">
    <source>
        <dbReference type="ARBA" id="ARBA00022898"/>
    </source>
</evidence>
<dbReference type="Pfam" id="PF00282">
    <property type="entry name" value="Pyridoxal_deC"/>
    <property type="match status" value="1"/>
</dbReference>
<evidence type="ECO:0000313" key="19">
    <source>
        <dbReference type="Proteomes" id="UP000678499"/>
    </source>
</evidence>
<feature type="modified residue" description="N6-(pyridoxal phosphate)lysine" evidence="16">
    <location>
        <position position="352"/>
    </location>
</feature>
<protein>
    <recommendedName>
        <fullName evidence="14">sphinganine-1-phosphate aldolase</fullName>
        <ecNumber evidence="14">4.1.2.27</ecNumber>
    </recommendedName>
    <alternativeName>
        <fullName evidence="15">Sphingosine-1-phosphate aldolase</fullName>
    </alternativeName>
</protein>
<evidence type="ECO:0000256" key="4">
    <source>
        <dbReference type="ARBA" id="ARBA00004991"/>
    </source>
</evidence>
<dbReference type="InterPro" id="IPR002129">
    <property type="entry name" value="PyrdxlP-dep_de-COase"/>
</dbReference>
<dbReference type="GO" id="GO:0019752">
    <property type="term" value="P:carboxylic acid metabolic process"/>
    <property type="evidence" value="ECO:0007669"/>
    <property type="project" value="InterPro"/>
</dbReference>
<keyword evidence="10" id="KW-0443">Lipid metabolism</keyword>
<dbReference type="GO" id="GO:0005789">
    <property type="term" value="C:endoplasmic reticulum membrane"/>
    <property type="evidence" value="ECO:0007669"/>
    <property type="project" value="UniProtKB-SubCell"/>
</dbReference>
<dbReference type="AlphaFoldDB" id="A0A7R9BZ75"/>
<evidence type="ECO:0000256" key="10">
    <source>
        <dbReference type="ARBA" id="ARBA00023098"/>
    </source>
</evidence>
<evidence type="ECO:0000256" key="14">
    <source>
        <dbReference type="ARBA" id="ARBA00038965"/>
    </source>
</evidence>
<dbReference type="FunFam" id="3.40.640.10:FF:000020">
    <property type="entry name" value="sphingosine-1-phosphate lyase 1"/>
    <property type="match status" value="1"/>
</dbReference>
<dbReference type="EMBL" id="CAJPEX010004156">
    <property type="protein sequence ID" value="CAG0922827.1"/>
    <property type="molecule type" value="Genomic_DNA"/>
</dbReference>
<dbReference type="OrthoDB" id="10254570at2759"/>
<keyword evidence="12 17" id="KW-0456">Lyase</keyword>
<dbReference type="PANTHER" id="PTHR42735">
    <property type="match status" value="1"/>
</dbReference>
<dbReference type="EMBL" id="OA886193">
    <property type="protein sequence ID" value="CAD7282675.1"/>
    <property type="molecule type" value="Genomic_DNA"/>
</dbReference>
<organism evidence="18">
    <name type="scientific">Notodromas monacha</name>
    <dbReference type="NCBI Taxonomy" id="399045"/>
    <lineage>
        <taxon>Eukaryota</taxon>
        <taxon>Metazoa</taxon>
        <taxon>Ecdysozoa</taxon>
        <taxon>Arthropoda</taxon>
        <taxon>Crustacea</taxon>
        <taxon>Oligostraca</taxon>
        <taxon>Ostracoda</taxon>
        <taxon>Podocopa</taxon>
        <taxon>Podocopida</taxon>
        <taxon>Cypridocopina</taxon>
        <taxon>Cypridoidea</taxon>
        <taxon>Cyprididae</taxon>
        <taxon>Notodromas</taxon>
    </lineage>
</organism>
<evidence type="ECO:0000256" key="5">
    <source>
        <dbReference type="ARBA" id="ARBA00022692"/>
    </source>
</evidence>
<evidence type="ECO:0000256" key="13">
    <source>
        <dbReference type="ARBA" id="ARBA00038302"/>
    </source>
</evidence>
<evidence type="ECO:0000256" key="17">
    <source>
        <dbReference type="RuleBase" id="RU000382"/>
    </source>
</evidence>
<evidence type="ECO:0000256" key="12">
    <source>
        <dbReference type="ARBA" id="ARBA00023239"/>
    </source>
</evidence>
<evidence type="ECO:0000256" key="2">
    <source>
        <dbReference type="ARBA" id="ARBA00004389"/>
    </source>
</evidence>
<keyword evidence="11" id="KW-0472">Membrane</keyword>
<evidence type="ECO:0000256" key="1">
    <source>
        <dbReference type="ARBA" id="ARBA00001933"/>
    </source>
</evidence>
<dbReference type="GO" id="GO:0008117">
    <property type="term" value="F:sphinganine-1-phosphate aldolase activity"/>
    <property type="evidence" value="ECO:0007669"/>
    <property type="project" value="UniProtKB-EC"/>
</dbReference>
<evidence type="ECO:0000313" key="18">
    <source>
        <dbReference type="EMBL" id="CAD7282675.1"/>
    </source>
</evidence>
<name>A0A7R9BZ75_9CRUS</name>
<evidence type="ECO:0000256" key="16">
    <source>
        <dbReference type="PIRSR" id="PIRSR602129-50"/>
    </source>
</evidence>
<dbReference type="InterPro" id="IPR015424">
    <property type="entry name" value="PyrdxlP-dep_Trfase"/>
</dbReference>
<dbReference type="PANTHER" id="PTHR42735:SF6">
    <property type="entry name" value="SPHINGOSINE-1-PHOSPHATE LYASE 1"/>
    <property type="match status" value="1"/>
</dbReference>